<feature type="compositionally biased region" description="Low complexity" evidence="1">
    <location>
        <begin position="57"/>
        <end position="66"/>
    </location>
</feature>
<name>A0ABX1JJ37_9MICC</name>
<dbReference type="Pfam" id="PF02452">
    <property type="entry name" value="PemK_toxin"/>
    <property type="match status" value="1"/>
</dbReference>
<evidence type="ECO:0000256" key="1">
    <source>
        <dbReference type="SAM" id="MobiDB-lite"/>
    </source>
</evidence>
<dbReference type="SUPFAM" id="SSF50118">
    <property type="entry name" value="Cell growth inhibitor/plasmid maintenance toxic component"/>
    <property type="match status" value="1"/>
</dbReference>
<dbReference type="InterPro" id="IPR003477">
    <property type="entry name" value="PemK-like"/>
</dbReference>
<sequence>MAFDRKTLGRILRGAAEIIRAASAAPGGRGAGPAAGKAPVRRTRAGTAVPKAGGGARTTARPGGTPVRTSGAPRAQLSSPYAGDFHGRAAVSYAPDPDGDPDPGEVVWTWVPFEEDYSQGKDRPVLLVGRSGQRLLALMLTSRDRNNGSGRDADYLDVGSGPWDSKGRPSEVKLDRILQIDPRDIRREGADMGRAASERVAAALRELHGWS</sequence>
<proteinExistence type="predicted"/>
<evidence type="ECO:0000313" key="3">
    <source>
        <dbReference type="Proteomes" id="UP000523795"/>
    </source>
</evidence>
<reference evidence="2 3" key="1">
    <citation type="submission" date="2020-04" db="EMBL/GenBank/DDBJ databases">
        <authorList>
            <person name="Liu S."/>
        </authorList>
    </citation>
    <scope>NUCLEOTIDE SEQUENCE [LARGE SCALE GENOMIC DNA]</scope>
    <source>
        <strain evidence="2 3">CGMCC 1.15091</strain>
    </source>
</reference>
<dbReference type="EMBL" id="JAAZSR010000011">
    <property type="protein sequence ID" value="NKX49314.1"/>
    <property type="molecule type" value="Genomic_DNA"/>
</dbReference>
<keyword evidence="3" id="KW-1185">Reference proteome</keyword>
<feature type="region of interest" description="Disordered" evidence="1">
    <location>
        <begin position="22"/>
        <end position="75"/>
    </location>
</feature>
<evidence type="ECO:0000313" key="2">
    <source>
        <dbReference type="EMBL" id="NKX49314.1"/>
    </source>
</evidence>
<organism evidence="2 3">
    <name type="scientific">Arthrobacter deserti</name>
    <dbReference type="NCBI Taxonomy" id="1742687"/>
    <lineage>
        <taxon>Bacteria</taxon>
        <taxon>Bacillati</taxon>
        <taxon>Actinomycetota</taxon>
        <taxon>Actinomycetes</taxon>
        <taxon>Micrococcales</taxon>
        <taxon>Micrococcaceae</taxon>
        <taxon>Arthrobacter</taxon>
    </lineage>
</organism>
<gene>
    <name evidence="2" type="ORF">HER39_01700</name>
</gene>
<dbReference type="Proteomes" id="UP000523795">
    <property type="component" value="Unassembled WGS sequence"/>
</dbReference>
<comment type="caution">
    <text evidence="2">The sequence shown here is derived from an EMBL/GenBank/DDBJ whole genome shotgun (WGS) entry which is preliminary data.</text>
</comment>
<protein>
    <submittedName>
        <fullName evidence="2">Type II toxin-antitoxin system PemK/MazF family toxin</fullName>
    </submittedName>
</protein>
<accession>A0ABX1JJ37</accession>